<evidence type="ECO:0000313" key="1">
    <source>
        <dbReference type="Proteomes" id="UP000095287"/>
    </source>
</evidence>
<sequence length="159" mass="18149">MMDAVPWKFVDSVVELFGKKTLEELALEVQNPLWKAVVDLHHRSRVYYTVTLCKQGDGIGHFVSTVGGAAMSCYCLSEIRVNGRFARIVRINDGSSRDIYESSWSRNCRDETAETAKLLESIITLIDQDCARFDAQWGSIYGYLWYTAVKSHAISWRTR</sequence>
<name>A0A1I7ZMZ8_9BILA</name>
<accession>A0A1I7ZMZ8</accession>
<organism evidence="1 2">
    <name type="scientific">Steinernema glaseri</name>
    <dbReference type="NCBI Taxonomy" id="37863"/>
    <lineage>
        <taxon>Eukaryota</taxon>
        <taxon>Metazoa</taxon>
        <taxon>Ecdysozoa</taxon>
        <taxon>Nematoda</taxon>
        <taxon>Chromadorea</taxon>
        <taxon>Rhabditida</taxon>
        <taxon>Tylenchina</taxon>
        <taxon>Panagrolaimomorpha</taxon>
        <taxon>Strongyloidoidea</taxon>
        <taxon>Steinernematidae</taxon>
        <taxon>Steinernema</taxon>
    </lineage>
</organism>
<dbReference type="Proteomes" id="UP000095287">
    <property type="component" value="Unplaced"/>
</dbReference>
<reference evidence="2" key="1">
    <citation type="submission" date="2016-11" db="UniProtKB">
        <authorList>
            <consortium name="WormBaseParasite"/>
        </authorList>
    </citation>
    <scope>IDENTIFICATION</scope>
</reference>
<dbReference type="AlphaFoldDB" id="A0A1I7ZMZ8"/>
<proteinExistence type="predicted"/>
<dbReference type="WBParaSite" id="L893_g27927.t1">
    <property type="protein sequence ID" value="L893_g27927.t1"/>
    <property type="gene ID" value="L893_g27927"/>
</dbReference>
<evidence type="ECO:0000313" key="2">
    <source>
        <dbReference type="WBParaSite" id="L893_g27927.t1"/>
    </source>
</evidence>
<keyword evidence="1" id="KW-1185">Reference proteome</keyword>
<protein>
    <submittedName>
        <fullName evidence="2">Carn_acyltransf domain-containing protein</fullName>
    </submittedName>
</protein>